<evidence type="ECO:0000256" key="2">
    <source>
        <dbReference type="ARBA" id="ARBA00022448"/>
    </source>
</evidence>
<dbReference type="PROSITE" id="PS51257">
    <property type="entry name" value="PROKAR_LIPOPROTEIN"/>
    <property type="match status" value="1"/>
</dbReference>
<dbReference type="InterPro" id="IPR006059">
    <property type="entry name" value="SBP"/>
</dbReference>
<dbReference type="Pfam" id="PF01547">
    <property type="entry name" value="SBP_bac_1"/>
    <property type="match status" value="1"/>
</dbReference>
<proteinExistence type="inferred from homology"/>
<dbReference type="PANTHER" id="PTHR30061:SF50">
    <property type="entry name" value="MALTOSE_MALTODEXTRIN-BINDING PERIPLASMIC PROTEIN"/>
    <property type="match status" value="1"/>
</dbReference>
<organism evidence="5 6">
    <name type="scientific">Paenibacillus aceti</name>
    <dbReference type="NCBI Taxonomy" id="1820010"/>
    <lineage>
        <taxon>Bacteria</taxon>
        <taxon>Bacillati</taxon>
        <taxon>Bacillota</taxon>
        <taxon>Bacilli</taxon>
        <taxon>Bacillales</taxon>
        <taxon>Paenibacillaceae</taxon>
        <taxon>Paenibacillus</taxon>
    </lineage>
</organism>
<comment type="similarity">
    <text evidence="1">Belongs to the bacterial solute-binding protein 1 family.</text>
</comment>
<evidence type="ECO:0000256" key="3">
    <source>
        <dbReference type="ARBA" id="ARBA00022729"/>
    </source>
</evidence>
<protein>
    <submittedName>
        <fullName evidence="5">Sugar ABC transporter substrate-binding protein</fullName>
    </submittedName>
</protein>
<evidence type="ECO:0000313" key="5">
    <source>
        <dbReference type="EMBL" id="GGF93551.1"/>
    </source>
</evidence>
<name>A0ABQ1VTW8_9BACL</name>
<feature type="chain" id="PRO_5046219182" evidence="4">
    <location>
        <begin position="20"/>
        <end position="427"/>
    </location>
</feature>
<evidence type="ECO:0000313" key="6">
    <source>
        <dbReference type="Proteomes" id="UP000608420"/>
    </source>
</evidence>
<feature type="signal peptide" evidence="4">
    <location>
        <begin position="1"/>
        <end position="19"/>
    </location>
</feature>
<dbReference type="RefSeq" id="WP_120464875.1">
    <property type="nucleotide sequence ID" value="NZ_BMIW01000007.1"/>
</dbReference>
<keyword evidence="2" id="KW-0813">Transport</keyword>
<accession>A0ABQ1VTW8</accession>
<keyword evidence="3 4" id="KW-0732">Signal</keyword>
<dbReference type="SUPFAM" id="SSF53850">
    <property type="entry name" value="Periplasmic binding protein-like II"/>
    <property type="match status" value="1"/>
</dbReference>
<evidence type="ECO:0000256" key="4">
    <source>
        <dbReference type="SAM" id="SignalP"/>
    </source>
</evidence>
<dbReference type="CDD" id="cd13585">
    <property type="entry name" value="PBP2_TMBP_like"/>
    <property type="match status" value="1"/>
</dbReference>
<comment type="caution">
    <text evidence="5">The sequence shown here is derived from an EMBL/GenBank/DDBJ whole genome shotgun (WGS) entry which is preliminary data.</text>
</comment>
<dbReference type="EMBL" id="BMIW01000007">
    <property type="protein sequence ID" value="GGF93551.1"/>
    <property type="molecule type" value="Genomic_DNA"/>
</dbReference>
<sequence>MKKQWFAGLLVLIMLLLQACSDGSGSGDSPAAADKGGEGDKVTITYAMWDKNMQPAYEEIIRKFQDANPNIEVKLELTPWEQYWVKMEAAATGSALPDVFWMNGPNFMKYALNEMIAPIGNRVAADGIDLNNYPKALIDLYTYNGQPYALPGYYDTVALYYNKKIFDDAGLPYPDDTWDWAKHKEVAASLTDPSKGIYGFSAELWNQGAFYNTIFQAGGYVISQDKKSSGYDKPEAIAGLKFLTNMIQEGISPTFAQLSETPGHTLFESGKSALYFGGSWYQGALMKAEALKGNIGVTLLPKGEKRATVMHGVGYALSAKTKHPEEAWKFVNYLGSREAAEILGATGTTIPAFKGTEGAWVESNPELNLQVFIDSTEYGVPFPVSKLTSQWQEKETEILGRAWEGSMSIEDAAKQLAEEMNKILSIE</sequence>
<dbReference type="Proteomes" id="UP000608420">
    <property type="component" value="Unassembled WGS sequence"/>
</dbReference>
<dbReference type="PANTHER" id="PTHR30061">
    <property type="entry name" value="MALTOSE-BINDING PERIPLASMIC PROTEIN"/>
    <property type="match status" value="1"/>
</dbReference>
<keyword evidence="6" id="KW-1185">Reference proteome</keyword>
<gene>
    <name evidence="5" type="ORF">GCM10010913_13880</name>
</gene>
<reference evidence="6" key="1">
    <citation type="journal article" date="2019" name="Int. J. Syst. Evol. Microbiol.">
        <title>The Global Catalogue of Microorganisms (GCM) 10K type strain sequencing project: providing services to taxonomists for standard genome sequencing and annotation.</title>
        <authorList>
            <consortium name="The Broad Institute Genomics Platform"/>
            <consortium name="The Broad Institute Genome Sequencing Center for Infectious Disease"/>
            <person name="Wu L."/>
            <person name="Ma J."/>
        </authorList>
    </citation>
    <scope>NUCLEOTIDE SEQUENCE [LARGE SCALE GENOMIC DNA]</scope>
    <source>
        <strain evidence="6">CGMCC 1.15420</strain>
    </source>
</reference>
<evidence type="ECO:0000256" key="1">
    <source>
        <dbReference type="ARBA" id="ARBA00008520"/>
    </source>
</evidence>
<dbReference type="Gene3D" id="3.40.190.10">
    <property type="entry name" value="Periplasmic binding protein-like II"/>
    <property type="match status" value="1"/>
</dbReference>